<proteinExistence type="predicted"/>
<dbReference type="AlphaFoldDB" id="A0A0F9MB70"/>
<reference evidence="1" key="1">
    <citation type="journal article" date="2015" name="Nature">
        <title>Complex archaea that bridge the gap between prokaryotes and eukaryotes.</title>
        <authorList>
            <person name="Spang A."/>
            <person name="Saw J.H."/>
            <person name="Jorgensen S.L."/>
            <person name="Zaremba-Niedzwiedzka K."/>
            <person name="Martijn J."/>
            <person name="Lind A.E."/>
            <person name="van Eijk R."/>
            <person name="Schleper C."/>
            <person name="Guy L."/>
            <person name="Ettema T.J."/>
        </authorList>
    </citation>
    <scope>NUCLEOTIDE SEQUENCE</scope>
</reference>
<name>A0A0F9MB70_9ZZZZ</name>
<evidence type="ECO:0000313" key="1">
    <source>
        <dbReference type="EMBL" id="KKM66397.1"/>
    </source>
</evidence>
<gene>
    <name evidence="1" type="ORF">LCGC14_1481620</name>
</gene>
<dbReference type="EMBL" id="LAZR01010541">
    <property type="protein sequence ID" value="KKM66397.1"/>
    <property type="molecule type" value="Genomic_DNA"/>
</dbReference>
<organism evidence="1">
    <name type="scientific">marine sediment metagenome</name>
    <dbReference type="NCBI Taxonomy" id="412755"/>
    <lineage>
        <taxon>unclassified sequences</taxon>
        <taxon>metagenomes</taxon>
        <taxon>ecological metagenomes</taxon>
    </lineage>
</organism>
<comment type="caution">
    <text evidence="1">The sequence shown here is derived from an EMBL/GenBank/DDBJ whole genome shotgun (WGS) entry which is preliminary data.</text>
</comment>
<protein>
    <submittedName>
        <fullName evidence="1">Uncharacterized protein</fullName>
    </submittedName>
</protein>
<sequence length="194" mass="22420">MAVYNGKKNPKKHKPKIDWDAIREDYLVQNLDPEKTKKYSINMLAKTWGVSRNSIDKHVKAEDWNGELRRRSRAIADARIDVHQDSIIEAQKEIRERHALVARSAIAVASKKLASLKNPKKLTVEQMVKMLAFGLTAEREASGMPKFIQIEDVTPTDPAREFETPLMRMERRRVQREVEKDLAEVHKRLHGDSD</sequence>
<accession>A0A0F9MB70</accession>